<evidence type="ECO:0000313" key="2">
    <source>
        <dbReference type="EMBL" id="KAF7511652.1"/>
    </source>
</evidence>
<feature type="compositionally biased region" description="Acidic residues" evidence="1">
    <location>
        <begin position="193"/>
        <end position="206"/>
    </location>
</feature>
<gene>
    <name evidence="2" type="ORF">GJ744_003815</name>
</gene>
<dbReference type="Proteomes" id="UP000606974">
    <property type="component" value="Unassembled WGS sequence"/>
</dbReference>
<feature type="region of interest" description="Disordered" evidence="1">
    <location>
        <begin position="227"/>
        <end position="247"/>
    </location>
</feature>
<proteinExistence type="predicted"/>
<keyword evidence="3" id="KW-1185">Reference proteome</keyword>
<evidence type="ECO:0000256" key="1">
    <source>
        <dbReference type="SAM" id="MobiDB-lite"/>
    </source>
</evidence>
<organism evidence="2 3">
    <name type="scientific">Endocarpon pusillum</name>
    <dbReference type="NCBI Taxonomy" id="364733"/>
    <lineage>
        <taxon>Eukaryota</taxon>
        <taxon>Fungi</taxon>
        <taxon>Dikarya</taxon>
        <taxon>Ascomycota</taxon>
        <taxon>Pezizomycotina</taxon>
        <taxon>Eurotiomycetes</taxon>
        <taxon>Chaetothyriomycetidae</taxon>
        <taxon>Verrucariales</taxon>
        <taxon>Verrucariaceae</taxon>
        <taxon>Endocarpon</taxon>
    </lineage>
</organism>
<comment type="caution">
    <text evidence="2">The sequence shown here is derived from an EMBL/GenBank/DDBJ whole genome shotgun (WGS) entry which is preliminary data.</text>
</comment>
<dbReference type="EMBL" id="JAACFV010000018">
    <property type="protein sequence ID" value="KAF7511652.1"/>
    <property type="molecule type" value="Genomic_DNA"/>
</dbReference>
<accession>A0A8H7AP52</accession>
<protein>
    <submittedName>
        <fullName evidence="2">Uncharacterized protein</fullName>
    </submittedName>
</protein>
<reference evidence="2" key="1">
    <citation type="submission" date="2020-02" db="EMBL/GenBank/DDBJ databases">
        <authorList>
            <person name="Palmer J.M."/>
        </authorList>
    </citation>
    <scope>NUCLEOTIDE SEQUENCE</scope>
    <source>
        <strain evidence="2">EPUS1.4</strain>
        <tissue evidence="2">Thallus</tissue>
    </source>
</reference>
<dbReference type="AlphaFoldDB" id="A0A8H7AP52"/>
<feature type="region of interest" description="Disordered" evidence="1">
    <location>
        <begin position="122"/>
        <end position="215"/>
    </location>
</feature>
<sequence>MVDMFVARPPPGTVNIATPLLICSNVTELVETQGILDRLVAIEKIVVRQEEEEGTVSSAIERFLQSESTSCFHDELPRRAEDVRQGSEDIVQLLQVISGISSVASELQSRLLELQKSTVHHAPTIHVNKPAQAQNRPSTTPTREETEAARDKPETDEVRLEDLGQKLHTTSERRPQAPTAKSLTLRIIPQDEGAADESGPQDEPEAESAPATPVDERLLEKVSILSSASQDEGAAEGSGPWSEPEAESVPATPRIWMMLPKAVGAWNVVSSTLITLVPAITLGLHSTSVTGARNSQTFSLRRRGF</sequence>
<name>A0A8H7AP52_9EURO</name>
<evidence type="ECO:0000313" key="3">
    <source>
        <dbReference type="Proteomes" id="UP000606974"/>
    </source>
</evidence>
<feature type="compositionally biased region" description="Basic and acidic residues" evidence="1">
    <location>
        <begin position="142"/>
        <end position="175"/>
    </location>
</feature>